<protein>
    <submittedName>
        <fullName evidence="2">Uncharacterized protein</fullName>
    </submittedName>
</protein>
<feature type="compositionally biased region" description="Low complexity" evidence="1">
    <location>
        <begin position="72"/>
        <end position="99"/>
    </location>
</feature>
<reference evidence="2 3" key="1">
    <citation type="journal article" date="2020" name="IScience">
        <title>Genome Sequencing of the Endangered Kingdonia uniflora (Circaeasteraceae, Ranunculales) Reveals Potential Mechanisms of Evolutionary Specialization.</title>
        <authorList>
            <person name="Sun Y."/>
            <person name="Deng T."/>
            <person name="Zhang A."/>
            <person name="Moore M.J."/>
            <person name="Landis J.B."/>
            <person name="Lin N."/>
            <person name="Zhang H."/>
            <person name="Zhang X."/>
            <person name="Huang J."/>
            <person name="Zhang X."/>
            <person name="Sun H."/>
            <person name="Wang H."/>
        </authorList>
    </citation>
    <scope>NUCLEOTIDE SEQUENCE [LARGE SCALE GENOMIC DNA]</scope>
    <source>
        <strain evidence="2">TB1705</strain>
        <tissue evidence="2">Leaf</tissue>
    </source>
</reference>
<feature type="region of interest" description="Disordered" evidence="1">
    <location>
        <begin position="71"/>
        <end position="99"/>
    </location>
</feature>
<dbReference type="OrthoDB" id="1707227at2759"/>
<dbReference type="Proteomes" id="UP000541444">
    <property type="component" value="Unassembled WGS sequence"/>
</dbReference>
<keyword evidence="3" id="KW-1185">Reference proteome</keyword>
<name>A0A7J7NY57_9MAGN</name>
<comment type="caution">
    <text evidence="2">The sequence shown here is derived from an EMBL/GenBank/DDBJ whole genome shotgun (WGS) entry which is preliminary data.</text>
</comment>
<dbReference type="AlphaFoldDB" id="A0A7J7NY57"/>
<evidence type="ECO:0000256" key="1">
    <source>
        <dbReference type="SAM" id="MobiDB-lite"/>
    </source>
</evidence>
<gene>
    <name evidence="2" type="ORF">GIB67_029431</name>
</gene>
<evidence type="ECO:0000313" key="3">
    <source>
        <dbReference type="Proteomes" id="UP000541444"/>
    </source>
</evidence>
<accession>A0A7J7NY57</accession>
<evidence type="ECO:0000313" key="2">
    <source>
        <dbReference type="EMBL" id="KAF6172013.1"/>
    </source>
</evidence>
<sequence length="99" mass="11111">MIRSSPPPKFKILIDAEEKLYRKNSIRAAEKSHVQGTSEVEKVMRSPSTSPIVEEDGSLITIFVGKNQERYPQSNSSQILPLSSSPSRIRPISNKAMFH</sequence>
<dbReference type="EMBL" id="JACGCM010000445">
    <property type="protein sequence ID" value="KAF6172013.1"/>
    <property type="molecule type" value="Genomic_DNA"/>
</dbReference>
<organism evidence="2 3">
    <name type="scientific">Kingdonia uniflora</name>
    <dbReference type="NCBI Taxonomy" id="39325"/>
    <lineage>
        <taxon>Eukaryota</taxon>
        <taxon>Viridiplantae</taxon>
        <taxon>Streptophyta</taxon>
        <taxon>Embryophyta</taxon>
        <taxon>Tracheophyta</taxon>
        <taxon>Spermatophyta</taxon>
        <taxon>Magnoliopsida</taxon>
        <taxon>Ranunculales</taxon>
        <taxon>Circaeasteraceae</taxon>
        <taxon>Kingdonia</taxon>
    </lineage>
</organism>
<proteinExistence type="predicted"/>